<dbReference type="AlphaFoldDB" id="A0A1B2F103"/>
<dbReference type="GO" id="GO:0009289">
    <property type="term" value="C:pilus"/>
    <property type="evidence" value="ECO:0007669"/>
    <property type="project" value="InterPro"/>
</dbReference>
<protein>
    <recommendedName>
        <fullName evidence="3">Adhesin</fullName>
    </recommendedName>
</protein>
<dbReference type="Pfam" id="PF04449">
    <property type="entry name" value="Fimbrial_CS1"/>
    <property type="match status" value="1"/>
</dbReference>
<evidence type="ECO:0008006" key="3">
    <source>
        <dbReference type="Google" id="ProtNLM"/>
    </source>
</evidence>
<dbReference type="Gene3D" id="2.60.40.2040">
    <property type="entry name" value="CFA/I fimbrial subunit E, pilin domain"/>
    <property type="match status" value="1"/>
</dbReference>
<organism evidence="2">
    <name type="scientific">Pseudomonas putida</name>
    <name type="common">Arthrobacter siderocapsulatus</name>
    <dbReference type="NCBI Taxonomy" id="303"/>
    <lineage>
        <taxon>Bacteria</taxon>
        <taxon>Pseudomonadati</taxon>
        <taxon>Pseudomonadota</taxon>
        <taxon>Gammaproteobacteria</taxon>
        <taxon>Pseudomonadales</taxon>
        <taxon>Pseudomonadaceae</taxon>
        <taxon>Pseudomonas</taxon>
    </lineage>
</organism>
<feature type="signal peptide" evidence="1">
    <location>
        <begin position="1"/>
        <end position="20"/>
    </location>
</feature>
<feature type="chain" id="PRO_5008536684" description="Adhesin" evidence="1">
    <location>
        <begin position="21"/>
        <end position="160"/>
    </location>
</feature>
<proteinExistence type="predicted"/>
<gene>
    <name evidence="2" type="ORF">IEC33019_0316</name>
</gene>
<dbReference type="EMBL" id="CP016634">
    <property type="protein sequence ID" value="ANY85920.1"/>
    <property type="molecule type" value="Genomic_DNA"/>
</dbReference>
<sequence length="160" mass="17093">MKARFLAIPFLALAAGSVTAAETIEKQIQVVAQVPTEKFFVEPVGNWMDDPQTLTWNPQREDFGDIRRQFQAKSTIGPVTAFLLNQPEVVSGIDKFGLSVTLAGKALGLTPVPLLTKEQAAAGTTMDFVVSAVKPTGGYKPGSYQGMVNMMFESEAPGGA</sequence>
<keyword evidence="1" id="KW-0732">Signal</keyword>
<name>A0A1B2F103_PSEPU</name>
<reference evidence="2" key="1">
    <citation type="submission" date="2016-07" db="EMBL/GenBank/DDBJ databases">
        <title>New class B carbapenemase carried by novel plasmid in Pseudomonas putida enviromental strain in eastern Amazonia.</title>
        <authorList>
            <person name="Souza C.O."/>
            <person name="Lima K.V."/>
            <person name="Brasiliense D.M."/>
            <person name="Perez-Chaparro P.J."/>
            <person name="Mamizuka E.M."/>
            <person name="Lima M.O."/>
            <person name="Lima L.N."/>
            <person name="McCulloch J.A."/>
        </authorList>
    </citation>
    <scope>NUCLEOTIDE SEQUENCE [LARGE SCALE GENOMIC DNA]</scope>
    <source>
        <strain evidence="2">IEC33019</strain>
    </source>
</reference>
<dbReference type="InterPro" id="IPR007540">
    <property type="entry name" value="Fimbrial_CS1-type"/>
</dbReference>
<dbReference type="RefSeq" id="WP_070091667.1">
    <property type="nucleotide sequence ID" value="NZ_CP016634.1"/>
</dbReference>
<evidence type="ECO:0000256" key="1">
    <source>
        <dbReference type="SAM" id="SignalP"/>
    </source>
</evidence>
<evidence type="ECO:0000313" key="2">
    <source>
        <dbReference type="EMBL" id="ANY85920.1"/>
    </source>
</evidence>
<accession>A0A1B2F103</accession>